<protein>
    <submittedName>
        <fullName evidence="2">Uncharacterized protein</fullName>
    </submittedName>
</protein>
<dbReference type="AlphaFoldDB" id="A0AAV2SU87"/>
<keyword evidence="3" id="KW-1185">Reference proteome</keyword>
<proteinExistence type="predicted"/>
<comment type="caution">
    <text evidence="2">The sequence shown here is derived from an EMBL/GenBank/DDBJ whole genome shotgun (WGS) entry which is preliminary data.</text>
</comment>
<sequence>MMKRNKMLNLKKKNTHKSSSDNKFDKPISTVEDETIKNYQELHSPIEENLKDVPAEETLLYKRAPRGREEIDGSTGLKKKDLPIKMLADLQSKLHWLKKLLAKAKKKSSTVPVHAERSPKKFILPSVSV</sequence>
<reference evidence="2 3" key="1">
    <citation type="submission" date="2024-05" db="EMBL/GenBank/DDBJ databases">
        <authorList>
            <person name="Wallberg A."/>
        </authorList>
    </citation>
    <scope>NUCLEOTIDE SEQUENCE [LARGE SCALE GENOMIC DNA]</scope>
</reference>
<feature type="compositionally biased region" description="Basic residues" evidence="1">
    <location>
        <begin position="1"/>
        <end position="16"/>
    </location>
</feature>
<dbReference type="Proteomes" id="UP001497623">
    <property type="component" value="Unassembled WGS sequence"/>
</dbReference>
<feature type="region of interest" description="Disordered" evidence="1">
    <location>
        <begin position="1"/>
        <end position="29"/>
    </location>
</feature>
<organism evidence="2 3">
    <name type="scientific">Meganyctiphanes norvegica</name>
    <name type="common">Northern krill</name>
    <name type="synonym">Thysanopoda norvegica</name>
    <dbReference type="NCBI Taxonomy" id="48144"/>
    <lineage>
        <taxon>Eukaryota</taxon>
        <taxon>Metazoa</taxon>
        <taxon>Ecdysozoa</taxon>
        <taxon>Arthropoda</taxon>
        <taxon>Crustacea</taxon>
        <taxon>Multicrustacea</taxon>
        <taxon>Malacostraca</taxon>
        <taxon>Eumalacostraca</taxon>
        <taxon>Eucarida</taxon>
        <taxon>Euphausiacea</taxon>
        <taxon>Euphausiidae</taxon>
        <taxon>Meganyctiphanes</taxon>
    </lineage>
</organism>
<dbReference type="EMBL" id="CAXKWB010158168">
    <property type="protein sequence ID" value="CAL4249555.1"/>
    <property type="molecule type" value="Genomic_DNA"/>
</dbReference>
<gene>
    <name evidence="2" type="ORF">MNOR_LOCUS41556</name>
</gene>
<evidence type="ECO:0000256" key="1">
    <source>
        <dbReference type="SAM" id="MobiDB-lite"/>
    </source>
</evidence>
<evidence type="ECO:0000313" key="3">
    <source>
        <dbReference type="Proteomes" id="UP001497623"/>
    </source>
</evidence>
<feature type="non-terminal residue" evidence="2">
    <location>
        <position position="129"/>
    </location>
</feature>
<name>A0AAV2SU87_MEGNR</name>
<evidence type="ECO:0000313" key="2">
    <source>
        <dbReference type="EMBL" id="CAL4249555.1"/>
    </source>
</evidence>
<accession>A0AAV2SU87</accession>